<feature type="signal peptide" evidence="2">
    <location>
        <begin position="1"/>
        <end position="15"/>
    </location>
</feature>
<keyword evidence="2" id="KW-0732">Signal</keyword>
<dbReference type="Proteomes" id="UP001295684">
    <property type="component" value="Unassembled WGS sequence"/>
</dbReference>
<organism evidence="3 4">
    <name type="scientific">Euplotes crassus</name>
    <dbReference type="NCBI Taxonomy" id="5936"/>
    <lineage>
        <taxon>Eukaryota</taxon>
        <taxon>Sar</taxon>
        <taxon>Alveolata</taxon>
        <taxon>Ciliophora</taxon>
        <taxon>Intramacronucleata</taxon>
        <taxon>Spirotrichea</taxon>
        <taxon>Hypotrichia</taxon>
        <taxon>Euplotida</taxon>
        <taxon>Euplotidae</taxon>
        <taxon>Moneuplotes</taxon>
    </lineage>
</organism>
<evidence type="ECO:0008006" key="5">
    <source>
        <dbReference type="Google" id="ProtNLM"/>
    </source>
</evidence>
<keyword evidence="4" id="KW-1185">Reference proteome</keyword>
<keyword evidence="1" id="KW-0812">Transmembrane</keyword>
<proteinExistence type="predicted"/>
<feature type="chain" id="PRO_5042215306" description="CUB-like domain-containing protein" evidence="2">
    <location>
        <begin position="16"/>
        <end position="302"/>
    </location>
</feature>
<evidence type="ECO:0000313" key="4">
    <source>
        <dbReference type="Proteomes" id="UP001295684"/>
    </source>
</evidence>
<evidence type="ECO:0000256" key="2">
    <source>
        <dbReference type="SAM" id="SignalP"/>
    </source>
</evidence>
<keyword evidence="1" id="KW-1133">Transmembrane helix</keyword>
<sequence>MKFVLLQIFIAAIIALNAPHSSYFYCGNQAQTFTSFYDYAKFIFPRLVTEHSCIYTLTVPTKFYQGISLNARMESNSSLSFYFKVDASPASQTIILTPNTTSNQTAHLYSEGSEYLTDKDTEQFTLVLIPMVGVGEVMEVSVTGIKRSETKDQNYIIIICIPICVFLLCAFCCILIILKLKCRKNKQNTIKINADILRFQNIIQNQHENEDDAQSVSFEQAMRYNNYLIMKDSKQALNIDDVNVLDINRQDNMEAKDQIHTGSFISLQSNKNSSKALKDFQTLVELGLIDVDEIRAQRFGGA</sequence>
<keyword evidence="1" id="KW-0472">Membrane</keyword>
<gene>
    <name evidence="3" type="ORF">ECRASSUSDP1_LOCUS3855</name>
</gene>
<accession>A0AAD1U9A9</accession>
<comment type="caution">
    <text evidence="3">The sequence shown here is derived from an EMBL/GenBank/DDBJ whole genome shotgun (WGS) entry which is preliminary data.</text>
</comment>
<evidence type="ECO:0000313" key="3">
    <source>
        <dbReference type="EMBL" id="CAI2362531.1"/>
    </source>
</evidence>
<dbReference type="AlphaFoldDB" id="A0AAD1U9A9"/>
<protein>
    <recommendedName>
        <fullName evidence="5">CUB-like domain-containing protein</fullName>
    </recommendedName>
</protein>
<evidence type="ECO:0000256" key="1">
    <source>
        <dbReference type="SAM" id="Phobius"/>
    </source>
</evidence>
<feature type="transmembrane region" description="Helical" evidence="1">
    <location>
        <begin position="155"/>
        <end position="178"/>
    </location>
</feature>
<reference evidence="3" key="1">
    <citation type="submission" date="2023-07" db="EMBL/GenBank/DDBJ databases">
        <authorList>
            <consortium name="AG Swart"/>
            <person name="Singh M."/>
            <person name="Singh A."/>
            <person name="Seah K."/>
            <person name="Emmerich C."/>
        </authorList>
    </citation>
    <scope>NUCLEOTIDE SEQUENCE</scope>
    <source>
        <strain evidence="3">DP1</strain>
    </source>
</reference>
<name>A0AAD1U9A9_EUPCR</name>
<dbReference type="EMBL" id="CAMPGE010003688">
    <property type="protein sequence ID" value="CAI2362531.1"/>
    <property type="molecule type" value="Genomic_DNA"/>
</dbReference>